<dbReference type="InterPro" id="IPR011006">
    <property type="entry name" value="CheY-like_superfamily"/>
</dbReference>
<dbReference type="SUPFAM" id="SSF52172">
    <property type="entry name" value="CheY-like"/>
    <property type="match status" value="1"/>
</dbReference>
<dbReference type="Pfam" id="PF00072">
    <property type="entry name" value="Response_reg"/>
    <property type="match status" value="1"/>
</dbReference>
<dbReference type="GO" id="GO:0000160">
    <property type="term" value="P:phosphorelay signal transduction system"/>
    <property type="evidence" value="ECO:0007669"/>
    <property type="project" value="InterPro"/>
</dbReference>
<dbReference type="Proteomes" id="UP000482487">
    <property type="component" value="Unassembled WGS sequence"/>
</dbReference>
<dbReference type="PANTHER" id="PTHR44591">
    <property type="entry name" value="STRESS RESPONSE REGULATOR PROTEIN 1"/>
    <property type="match status" value="1"/>
</dbReference>
<evidence type="ECO:0000256" key="1">
    <source>
        <dbReference type="ARBA" id="ARBA00022553"/>
    </source>
</evidence>
<dbReference type="InterPro" id="IPR001789">
    <property type="entry name" value="Sig_transdc_resp-reg_receiver"/>
</dbReference>
<dbReference type="InterPro" id="IPR050595">
    <property type="entry name" value="Bact_response_regulator"/>
</dbReference>
<dbReference type="RefSeq" id="WP_160962579.1">
    <property type="nucleotide sequence ID" value="NZ_WVUD01000033.1"/>
</dbReference>
<sequence>MPGKILIVDDEVHIRMLLEQTLEELEEDFGIDILSAQNGEEGLALIKSQQPDVVFLDIMMPKLNGYEVCQRVKDDPAITDIGIVLLTAKGQEVDRRQGLELGASRYMTKPFDPDEVLKVAKELLKLDP</sequence>
<dbReference type="PROSITE" id="PS50110">
    <property type="entry name" value="RESPONSE_REGULATORY"/>
    <property type="match status" value="1"/>
</dbReference>
<evidence type="ECO:0000313" key="5">
    <source>
        <dbReference type="Proteomes" id="UP000482487"/>
    </source>
</evidence>
<protein>
    <submittedName>
        <fullName evidence="4">Response regulator</fullName>
    </submittedName>
</protein>
<name>A0A7C9NL47_9BACT</name>
<comment type="caution">
    <text evidence="4">The sequence shown here is derived from an EMBL/GenBank/DDBJ whole genome shotgun (WGS) entry which is preliminary data.</text>
</comment>
<dbReference type="AlphaFoldDB" id="A0A7C9NL47"/>
<dbReference type="CDD" id="cd17574">
    <property type="entry name" value="REC_OmpR"/>
    <property type="match status" value="1"/>
</dbReference>
<reference evidence="4 5" key="1">
    <citation type="submission" date="2020-01" db="EMBL/GenBank/DDBJ databases">
        <title>Genome sequence of Desulfovibrio aerotolerans DSM 16695(T).</title>
        <authorList>
            <person name="Karnachuk O."/>
            <person name="Avakyan M."/>
            <person name="Mardanov A."/>
            <person name="Kadnikov V."/>
            <person name="Ravin N."/>
        </authorList>
    </citation>
    <scope>NUCLEOTIDE SEQUENCE [LARGE SCALE GENOMIC DNA]</scope>
    <source>
        <strain evidence="4 5">DSM 16695</strain>
    </source>
</reference>
<feature type="domain" description="Response regulatory" evidence="3">
    <location>
        <begin position="4"/>
        <end position="124"/>
    </location>
</feature>
<feature type="modified residue" description="4-aspartylphosphate" evidence="2">
    <location>
        <position position="57"/>
    </location>
</feature>
<dbReference type="Gene3D" id="3.40.50.2300">
    <property type="match status" value="1"/>
</dbReference>
<accession>A0A7C9NL47</accession>
<dbReference type="PANTHER" id="PTHR44591:SF3">
    <property type="entry name" value="RESPONSE REGULATORY DOMAIN-CONTAINING PROTEIN"/>
    <property type="match status" value="1"/>
</dbReference>
<dbReference type="OrthoDB" id="9790791at2"/>
<keyword evidence="1 2" id="KW-0597">Phosphoprotein</keyword>
<dbReference type="EMBL" id="WVUD01000033">
    <property type="protein sequence ID" value="MYL84496.1"/>
    <property type="molecule type" value="Genomic_DNA"/>
</dbReference>
<organism evidence="4 5">
    <name type="scientific">Solidesulfovibrio aerotolerans</name>
    <dbReference type="NCBI Taxonomy" id="295255"/>
    <lineage>
        <taxon>Bacteria</taxon>
        <taxon>Pseudomonadati</taxon>
        <taxon>Thermodesulfobacteriota</taxon>
        <taxon>Desulfovibrionia</taxon>
        <taxon>Desulfovibrionales</taxon>
        <taxon>Desulfovibrionaceae</taxon>
        <taxon>Solidesulfovibrio</taxon>
    </lineage>
</organism>
<evidence type="ECO:0000313" key="4">
    <source>
        <dbReference type="EMBL" id="MYL84496.1"/>
    </source>
</evidence>
<gene>
    <name evidence="4" type="ORF">GTA51_15350</name>
</gene>
<evidence type="ECO:0000259" key="3">
    <source>
        <dbReference type="PROSITE" id="PS50110"/>
    </source>
</evidence>
<dbReference type="SMART" id="SM00448">
    <property type="entry name" value="REC"/>
    <property type="match status" value="1"/>
</dbReference>
<keyword evidence="5" id="KW-1185">Reference proteome</keyword>
<evidence type="ECO:0000256" key="2">
    <source>
        <dbReference type="PROSITE-ProRule" id="PRU00169"/>
    </source>
</evidence>
<proteinExistence type="predicted"/>